<accession>A0A0F4Z5P9</accession>
<reference evidence="7 8" key="1">
    <citation type="submission" date="2015-04" db="EMBL/GenBank/DDBJ databases">
        <authorList>
            <person name="Heijne W.H."/>
            <person name="Fedorova N.D."/>
            <person name="Nierman W.C."/>
            <person name="Vollebregt A.W."/>
            <person name="Zhao Z."/>
            <person name="Wu L."/>
            <person name="Kumar M."/>
            <person name="Stam H."/>
            <person name="van den Berg M.A."/>
            <person name="Pel H.J."/>
        </authorList>
    </citation>
    <scope>NUCLEOTIDE SEQUENCE [LARGE SCALE GENOMIC DNA]</scope>
    <source>
        <strain evidence="7 8">CBS 393.64</strain>
    </source>
</reference>
<evidence type="ECO:0000256" key="3">
    <source>
        <dbReference type="ARBA" id="ARBA00022677"/>
    </source>
</evidence>
<protein>
    <recommendedName>
        <fullName evidence="9">AB hydrolase-1 domain-containing protein</fullName>
    </recommendedName>
</protein>
<name>A0A0F4Z5P9_RASE3</name>
<keyword evidence="6" id="KW-1133">Transmembrane helix</keyword>
<dbReference type="PANTHER" id="PTHR13390:SF0">
    <property type="entry name" value="LIPID DROPLET-ASSOCIATED HYDROLASE"/>
    <property type="match status" value="1"/>
</dbReference>
<proteinExistence type="inferred from homology"/>
<feature type="transmembrane region" description="Helical" evidence="6">
    <location>
        <begin position="206"/>
        <end position="226"/>
    </location>
</feature>
<keyword evidence="3" id="KW-0551">Lipid droplet</keyword>
<evidence type="ECO:0000256" key="4">
    <source>
        <dbReference type="ARBA" id="ARBA00022801"/>
    </source>
</evidence>
<keyword evidence="6" id="KW-0812">Transmembrane</keyword>
<dbReference type="EMBL" id="LASV01000033">
    <property type="protein sequence ID" value="KKA25193.1"/>
    <property type="molecule type" value="Genomic_DNA"/>
</dbReference>
<keyword evidence="6" id="KW-0472">Membrane</keyword>
<evidence type="ECO:0000256" key="2">
    <source>
        <dbReference type="ARBA" id="ARBA00008300"/>
    </source>
</evidence>
<organism evidence="7 8">
    <name type="scientific">Rasamsonia emersonii (strain ATCC 16479 / CBS 393.64 / IMI 116815)</name>
    <dbReference type="NCBI Taxonomy" id="1408163"/>
    <lineage>
        <taxon>Eukaryota</taxon>
        <taxon>Fungi</taxon>
        <taxon>Dikarya</taxon>
        <taxon>Ascomycota</taxon>
        <taxon>Pezizomycotina</taxon>
        <taxon>Eurotiomycetes</taxon>
        <taxon>Eurotiomycetidae</taxon>
        <taxon>Eurotiales</taxon>
        <taxon>Trichocomaceae</taxon>
        <taxon>Rasamsonia</taxon>
    </lineage>
</organism>
<dbReference type="PANTHER" id="PTHR13390">
    <property type="entry name" value="LIPASE"/>
    <property type="match status" value="1"/>
</dbReference>
<feature type="transmembrane region" description="Helical" evidence="6">
    <location>
        <begin position="175"/>
        <end position="194"/>
    </location>
</feature>
<dbReference type="InterPro" id="IPR019363">
    <property type="entry name" value="LDAH"/>
</dbReference>
<sequence>MAAVTGPRITPNSFFATTAPPAGQPRKAESSPVTIYFISGNPGLIGYYHTFLSLLSSYLSSSSSSSPSAAQDKNSVSDSFHIYGSSLGGFEVGAESSNEKKKKEQPELYGLEQQIHLAESRLEAFVSANCPQPASTTVTTGNVQNRPRVILMGHSVGAYIAMEILRRHREEFSHAPFDIVGGIMLFPTVVDIALSPEGKRLTRLLYFIPQLALVASLLAKFLTFLFPDVVLRSLIRLVMGYPPDDAVETTLAFLKSKRGVRQALHMAADEMHDITADKWSDDIWGTRSSPSSDGSNSRKLSKLVFYFGRNDHWVAERTRDEIIAMRGSTSSESRGPKMVVCEEGLPHAFCIRHSDIMARKVAGFIREILAES</sequence>
<comment type="subcellular location">
    <subcellularLocation>
        <location evidence="1">Lipid droplet</location>
    </subcellularLocation>
</comment>
<gene>
    <name evidence="7" type="ORF">T310_0784</name>
</gene>
<dbReference type="RefSeq" id="XP_013331805.1">
    <property type="nucleotide sequence ID" value="XM_013476351.1"/>
</dbReference>
<keyword evidence="8" id="KW-1185">Reference proteome</keyword>
<dbReference type="Proteomes" id="UP000053958">
    <property type="component" value="Unassembled WGS sequence"/>
</dbReference>
<comment type="caution">
    <text evidence="7">The sequence shown here is derived from an EMBL/GenBank/DDBJ whole genome shotgun (WGS) entry which is preliminary data.</text>
</comment>
<keyword evidence="4" id="KW-0378">Hydrolase</keyword>
<dbReference type="GO" id="GO:0005811">
    <property type="term" value="C:lipid droplet"/>
    <property type="evidence" value="ECO:0007669"/>
    <property type="project" value="UniProtKB-SubCell"/>
</dbReference>
<dbReference type="SUPFAM" id="SSF53474">
    <property type="entry name" value="alpha/beta-Hydrolases"/>
    <property type="match status" value="1"/>
</dbReference>
<evidence type="ECO:0000256" key="6">
    <source>
        <dbReference type="SAM" id="Phobius"/>
    </source>
</evidence>
<evidence type="ECO:0000313" key="7">
    <source>
        <dbReference type="EMBL" id="KKA25193.1"/>
    </source>
</evidence>
<dbReference type="GeneID" id="25312838"/>
<feature type="region of interest" description="Disordered" evidence="5">
    <location>
        <begin position="1"/>
        <end position="28"/>
    </location>
</feature>
<comment type="similarity">
    <text evidence="2">Belongs to the AB hydrolase superfamily. LDAH family.</text>
</comment>
<evidence type="ECO:0000313" key="8">
    <source>
        <dbReference type="Proteomes" id="UP000053958"/>
    </source>
</evidence>
<dbReference type="AlphaFoldDB" id="A0A0F4Z5P9"/>
<dbReference type="Pfam" id="PF10230">
    <property type="entry name" value="LIDHydrolase"/>
    <property type="match status" value="1"/>
</dbReference>
<evidence type="ECO:0008006" key="9">
    <source>
        <dbReference type="Google" id="ProtNLM"/>
    </source>
</evidence>
<dbReference type="InterPro" id="IPR029058">
    <property type="entry name" value="AB_hydrolase_fold"/>
</dbReference>
<dbReference type="GO" id="GO:0019915">
    <property type="term" value="P:lipid storage"/>
    <property type="evidence" value="ECO:0007669"/>
    <property type="project" value="InterPro"/>
</dbReference>
<dbReference type="OrthoDB" id="448051at2759"/>
<evidence type="ECO:0000256" key="5">
    <source>
        <dbReference type="SAM" id="MobiDB-lite"/>
    </source>
</evidence>
<dbReference type="GO" id="GO:0016298">
    <property type="term" value="F:lipase activity"/>
    <property type="evidence" value="ECO:0007669"/>
    <property type="project" value="InterPro"/>
</dbReference>
<dbReference type="Gene3D" id="3.40.50.1820">
    <property type="entry name" value="alpha/beta hydrolase"/>
    <property type="match status" value="1"/>
</dbReference>
<evidence type="ECO:0000256" key="1">
    <source>
        <dbReference type="ARBA" id="ARBA00004502"/>
    </source>
</evidence>